<dbReference type="InterPro" id="IPR006664">
    <property type="entry name" value="OMP_bac"/>
</dbReference>
<dbReference type="PANTHER" id="PTHR30329:SF21">
    <property type="entry name" value="LIPOPROTEIN YIAD-RELATED"/>
    <property type="match status" value="1"/>
</dbReference>
<feature type="chain" id="PRO_5015568408" evidence="5">
    <location>
        <begin position="25"/>
        <end position="149"/>
    </location>
</feature>
<evidence type="ECO:0000259" key="6">
    <source>
        <dbReference type="PROSITE" id="PS51123"/>
    </source>
</evidence>
<dbReference type="EMBL" id="QBUD01000005">
    <property type="protein sequence ID" value="PUB14915.1"/>
    <property type="molecule type" value="Genomic_DNA"/>
</dbReference>
<evidence type="ECO:0000313" key="8">
    <source>
        <dbReference type="Proteomes" id="UP000244523"/>
    </source>
</evidence>
<evidence type="ECO:0000256" key="1">
    <source>
        <dbReference type="ARBA" id="ARBA00004442"/>
    </source>
</evidence>
<evidence type="ECO:0000256" key="3">
    <source>
        <dbReference type="ARBA" id="ARBA00023237"/>
    </source>
</evidence>
<feature type="signal peptide" evidence="5">
    <location>
        <begin position="1"/>
        <end position="24"/>
    </location>
</feature>
<feature type="domain" description="OmpA-like" evidence="6">
    <location>
        <begin position="35"/>
        <end position="149"/>
    </location>
</feature>
<dbReference type="Gene3D" id="3.30.1330.60">
    <property type="entry name" value="OmpA-like domain"/>
    <property type="match status" value="1"/>
</dbReference>
<keyword evidence="8" id="KW-1185">Reference proteome</keyword>
<dbReference type="Proteomes" id="UP000244523">
    <property type="component" value="Unassembled WGS sequence"/>
</dbReference>
<dbReference type="InterPro" id="IPR050330">
    <property type="entry name" value="Bact_OuterMem_StrucFunc"/>
</dbReference>
<organism evidence="7 8">
    <name type="scientific">Yoonia sediminilitoris</name>
    <dbReference type="NCBI Taxonomy" id="1286148"/>
    <lineage>
        <taxon>Bacteria</taxon>
        <taxon>Pseudomonadati</taxon>
        <taxon>Pseudomonadota</taxon>
        <taxon>Alphaproteobacteria</taxon>
        <taxon>Rhodobacterales</taxon>
        <taxon>Paracoccaceae</taxon>
        <taxon>Yoonia</taxon>
    </lineage>
</organism>
<evidence type="ECO:0000256" key="5">
    <source>
        <dbReference type="SAM" id="SignalP"/>
    </source>
</evidence>
<name>A0A2T6KHE8_9RHOB</name>
<comment type="subcellular location">
    <subcellularLocation>
        <location evidence="1">Cell outer membrane</location>
    </subcellularLocation>
</comment>
<evidence type="ECO:0000256" key="4">
    <source>
        <dbReference type="PROSITE-ProRule" id="PRU00473"/>
    </source>
</evidence>
<reference evidence="7 8" key="1">
    <citation type="submission" date="2018-04" db="EMBL/GenBank/DDBJ databases">
        <title>Genomic Encyclopedia of Archaeal and Bacterial Type Strains, Phase II (KMG-II): from individual species to whole genera.</title>
        <authorList>
            <person name="Goeker M."/>
        </authorList>
    </citation>
    <scope>NUCLEOTIDE SEQUENCE [LARGE SCALE GENOMIC DNA]</scope>
    <source>
        <strain evidence="7 8">DSM 29955</strain>
    </source>
</reference>
<dbReference type="RefSeq" id="WP_245882646.1">
    <property type="nucleotide sequence ID" value="NZ_QBUD01000005.1"/>
</dbReference>
<dbReference type="Pfam" id="PF00691">
    <property type="entry name" value="OmpA"/>
    <property type="match status" value="1"/>
</dbReference>
<dbReference type="AlphaFoldDB" id="A0A2T6KHE8"/>
<dbReference type="GO" id="GO:0009279">
    <property type="term" value="C:cell outer membrane"/>
    <property type="evidence" value="ECO:0007669"/>
    <property type="project" value="UniProtKB-SubCell"/>
</dbReference>
<dbReference type="SUPFAM" id="SSF103088">
    <property type="entry name" value="OmpA-like"/>
    <property type="match status" value="1"/>
</dbReference>
<dbReference type="CDD" id="cd07185">
    <property type="entry name" value="OmpA_C-like"/>
    <property type="match status" value="1"/>
</dbReference>
<comment type="caution">
    <text evidence="7">The sequence shown here is derived from an EMBL/GenBank/DDBJ whole genome shotgun (WGS) entry which is preliminary data.</text>
</comment>
<gene>
    <name evidence="7" type="ORF">C8N45_105138</name>
</gene>
<keyword evidence="2 4" id="KW-0472">Membrane</keyword>
<dbReference type="PROSITE" id="PS51123">
    <property type="entry name" value="OMPA_2"/>
    <property type="match status" value="1"/>
</dbReference>
<evidence type="ECO:0000256" key="2">
    <source>
        <dbReference type="ARBA" id="ARBA00023136"/>
    </source>
</evidence>
<evidence type="ECO:0000313" key="7">
    <source>
        <dbReference type="EMBL" id="PUB14915.1"/>
    </source>
</evidence>
<dbReference type="InterPro" id="IPR036737">
    <property type="entry name" value="OmpA-like_sf"/>
</dbReference>
<sequence>MNIQKAKSLMVALSLIATPGLVLAQQTATEATPAVAQTQETPWLKVYFESGSAAISADQAETLDRAVRTFREGDPFVMIVAGGADKVGDPSQNLNLSLQRATAVATALNNRGIPIERLQVLGRGNSELQVATPDGVAEEENRVVEISWR</sequence>
<dbReference type="PRINTS" id="PR01021">
    <property type="entry name" value="OMPADOMAIN"/>
</dbReference>
<dbReference type="InterPro" id="IPR006665">
    <property type="entry name" value="OmpA-like"/>
</dbReference>
<proteinExistence type="predicted"/>
<dbReference type="PANTHER" id="PTHR30329">
    <property type="entry name" value="STATOR ELEMENT OF FLAGELLAR MOTOR COMPLEX"/>
    <property type="match status" value="1"/>
</dbReference>
<keyword evidence="5" id="KW-0732">Signal</keyword>
<accession>A0A2T6KHE8</accession>
<protein>
    <submittedName>
        <fullName evidence="7">OmpA family protein</fullName>
    </submittedName>
</protein>
<keyword evidence="3" id="KW-0998">Cell outer membrane</keyword>